<evidence type="ECO:0000313" key="1">
    <source>
        <dbReference type="EMBL" id="GCE12010.1"/>
    </source>
</evidence>
<evidence type="ECO:0000313" key="2">
    <source>
        <dbReference type="Proteomes" id="UP000287352"/>
    </source>
</evidence>
<dbReference type="AlphaFoldDB" id="A0A401ZYU4"/>
<accession>A0A401ZYU4</accession>
<organism evidence="1 2">
    <name type="scientific">Tengunoibacter tsumagoiensis</name>
    <dbReference type="NCBI Taxonomy" id="2014871"/>
    <lineage>
        <taxon>Bacteria</taxon>
        <taxon>Bacillati</taxon>
        <taxon>Chloroflexota</taxon>
        <taxon>Ktedonobacteria</taxon>
        <taxon>Ktedonobacterales</taxon>
        <taxon>Dictyobacteraceae</taxon>
        <taxon>Tengunoibacter</taxon>
    </lineage>
</organism>
<dbReference type="EMBL" id="BIFR01000001">
    <property type="protein sequence ID" value="GCE12010.1"/>
    <property type="molecule type" value="Genomic_DNA"/>
</dbReference>
<sequence length="67" mass="7957">MRNRLRDSDAQACIKIKEGATENPLTKSKEWKGGYESRDIFAEKYKVMRFYLVYESSRIFEKVQDDS</sequence>
<reference evidence="2" key="1">
    <citation type="submission" date="2018-12" db="EMBL/GenBank/DDBJ databases">
        <title>Tengunoibacter tsumagoiensis gen. nov., sp. nov., Dictyobacter kobayashii sp. nov., D. alpinus sp. nov., and D. joshuensis sp. nov. and description of Dictyobacteraceae fam. nov. within the order Ktedonobacterales isolated from Tengu-no-mugimeshi.</title>
        <authorList>
            <person name="Wang C.M."/>
            <person name="Zheng Y."/>
            <person name="Sakai Y."/>
            <person name="Toyoda A."/>
            <person name="Minakuchi Y."/>
            <person name="Abe K."/>
            <person name="Yokota A."/>
            <person name="Yabe S."/>
        </authorList>
    </citation>
    <scope>NUCLEOTIDE SEQUENCE [LARGE SCALE GENOMIC DNA]</scope>
    <source>
        <strain evidence="2">Uno3</strain>
    </source>
</reference>
<name>A0A401ZYU4_9CHLR</name>
<protein>
    <submittedName>
        <fullName evidence="1">Uncharacterized protein</fullName>
    </submittedName>
</protein>
<comment type="caution">
    <text evidence="1">The sequence shown here is derived from an EMBL/GenBank/DDBJ whole genome shotgun (WGS) entry which is preliminary data.</text>
</comment>
<proteinExistence type="predicted"/>
<dbReference type="Proteomes" id="UP000287352">
    <property type="component" value="Unassembled WGS sequence"/>
</dbReference>
<keyword evidence="2" id="KW-1185">Reference proteome</keyword>
<gene>
    <name evidence="1" type="ORF">KTT_18690</name>
</gene>